<dbReference type="InterPro" id="IPR038731">
    <property type="entry name" value="RgtA/B/C-like"/>
</dbReference>
<keyword evidence="11" id="KW-1185">Reference proteome</keyword>
<organism evidence="10 11">
    <name type="scientific">Actinomadura fulvescens</name>
    <dbReference type="NCBI Taxonomy" id="46160"/>
    <lineage>
        <taxon>Bacteria</taxon>
        <taxon>Bacillati</taxon>
        <taxon>Actinomycetota</taxon>
        <taxon>Actinomycetes</taxon>
        <taxon>Streptosporangiales</taxon>
        <taxon>Thermomonosporaceae</taxon>
        <taxon>Actinomadura</taxon>
    </lineage>
</organism>
<protein>
    <recommendedName>
        <fullName evidence="9">Glycosyltransferase RgtA/B/C/D-like domain-containing protein</fullName>
    </recommendedName>
</protein>
<keyword evidence="2" id="KW-1003">Cell membrane</keyword>
<evidence type="ECO:0000256" key="1">
    <source>
        <dbReference type="ARBA" id="ARBA00004651"/>
    </source>
</evidence>
<evidence type="ECO:0000256" key="8">
    <source>
        <dbReference type="SAM" id="Phobius"/>
    </source>
</evidence>
<gene>
    <name evidence="10" type="ORF">GCM10010411_70210</name>
</gene>
<keyword evidence="4" id="KW-0808">Transferase</keyword>
<feature type="transmembrane region" description="Helical" evidence="8">
    <location>
        <begin position="118"/>
        <end position="136"/>
    </location>
</feature>
<dbReference type="Pfam" id="PF13231">
    <property type="entry name" value="PMT_2"/>
    <property type="match status" value="1"/>
</dbReference>
<keyword evidence="6 8" id="KW-1133">Transmembrane helix</keyword>
<evidence type="ECO:0000259" key="9">
    <source>
        <dbReference type="Pfam" id="PF13231"/>
    </source>
</evidence>
<feature type="domain" description="Glycosyltransferase RgtA/B/C/D-like" evidence="9">
    <location>
        <begin position="52"/>
        <end position="179"/>
    </location>
</feature>
<feature type="transmembrane region" description="Helical" evidence="8">
    <location>
        <begin position="93"/>
        <end position="112"/>
    </location>
</feature>
<sequence length="495" mass="54206">MAALVISFLGISGPSFWLDEAATLSMARRDLPDFTRAVTEHLDLVHAGYYLVMRQWLEIFGYTELGARSLSALAACVAAAGITALGRRCASTWVGLVAGLVYAGNVTVTRYAQEARPYALATAMGVVATYVLVRAVQSPRWWWTWLAAHAVAMVLVGVLNLFALLLAAAHLLMLAGGFLSRVTRMRVFVGWCVSSLITGLVLYPFVTKAQSQKHQVASIPYPTSEDVWRLVEFLSGHESLIWVSLAASGLGLLAGLRRAGWVRRERDVPAAEGLPAPTLSALAAPWLLLPPVILLTVSVATPLYRHRYMVVCLPALALLMAAGLVWTARLWRPLPLAGLAAFAVLVVPPQFKIREADERWDDLRTPAAVLKRHAHSGDAVLFLTPAMRWRSAGYPDAYRGLDDVMLAQTPAQAGNLVGADTQLEVMKRRLCLKQRVWVFWDLAGKTPPPAWVQARLRFVGYAGAFLPSGEWRFKRGKLTLMTRSMDAGPTKGCRS</sequence>
<dbReference type="Proteomes" id="UP001501509">
    <property type="component" value="Unassembled WGS sequence"/>
</dbReference>
<dbReference type="PANTHER" id="PTHR33908:SF3">
    <property type="entry name" value="UNDECAPRENYL PHOSPHATE-ALPHA-4-AMINO-4-DEOXY-L-ARABINOSE ARABINOSYL TRANSFERASE"/>
    <property type="match status" value="1"/>
</dbReference>
<proteinExistence type="predicted"/>
<reference evidence="10 11" key="1">
    <citation type="journal article" date="2019" name="Int. J. Syst. Evol. Microbiol.">
        <title>The Global Catalogue of Microorganisms (GCM) 10K type strain sequencing project: providing services to taxonomists for standard genome sequencing and annotation.</title>
        <authorList>
            <consortium name="The Broad Institute Genomics Platform"/>
            <consortium name="The Broad Institute Genome Sequencing Center for Infectious Disease"/>
            <person name="Wu L."/>
            <person name="Ma J."/>
        </authorList>
    </citation>
    <scope>NUCLEOTIDE SEQUENCE [LARGE SCALE GENOMIC DNA]</scope>
    <source>
        <strain evidence="10 11">JCM 6833</strain>
    </source>
</reference>
<accession>A0ABN3QDV2</accession>
<evidence type="ECO:0000256" key="5">
    <source>
        <dbReference type="ARBA" id="ARBA00022692"/>
    </source>
</evidence>
<keyword evidence="3" id="KW-0328">Glycosyltransferase</keyword>
<feature type="transmembrane region" description="Helical" evidence="8">
    <location>
        <begin position="308"/>
        <end position="328"/>
    </location>
</feature>
<feature type="transmembrane region" description="Helical" evidence="8">
    <location>
        <begin position="188"/>
        <end position="206"/>
    </location>
</feature>
<keyword evidence="7 8" id="KW-0472">Membrane</keyword>
<feature type="transmembrane region" description="Helical" evidence="8">
    <location>
        <begin position="279"/>
        <end position="301"/>
    </location>
</feature>
<evidence type="ECO:0000313" key="11">
    <source>
        <dbReference type="Proteomes" id="UP001501509"/>
    </source>
</evidence>
<name>A0ABN3QDV2_9ACTN</name>
<evidence type="ECO:0000256" key="6">
    <source>
        <dbReference type="ARBA" id="ARBA00022989"/>
    </source>
</evidence>
<comment type="subcellular location">
    <subcellularLocation>
        <location evidence="1">Cell membrane</location>
        <topology evidence="1">Multi-pass membrane protein</topology>
    </subcellularLocation>
</comment>
<feature type="transmembrane region" description="Helical" evidence="8">
    <location>
        <begin position="143"/>
        <end position="168"/>
    </location>
</feature>
<keyword evidence="5 8" id="KW-0812">Transmembrane</keyword>
<evidence type="ECO:0000256" key="3">
    <source>
        <dbReference type="ARBA" id="ARBA00022676"/>
    </source>
</evidence>
<comment type="caution">
    <text evidence="10">The sequence shown here is derived from an EMBL/GenBank/DDBJ whole genome shotgun (WGS) entry which is preliminary data.</text>
</comment>
<evidence type="ECO:0000256" key="7">
    <source>
        <dbReference type="ARBA" id="ARBA00023136"/>
    </source>
</evidence>
<dbReference type="EMBL" id="BAAATD010000011">
    <property type="protein sequence ID" value="GAA2623877.1"/>
    <property type="molecule type" value="Genomic_DNA"/>
</dbReference>
<dbReference type="InterPro" id="IPR050297">
    <property type="entry name" value="LipidA_mod_glycosyltrf_83"/>
</dbReference>
<evidence type="ECO:0000313" key="10">
    <source>
        <dbReference type="EMBL" id="GAA2623877.1"/>
    </source>
</evidence>
<evidence type="ECO:0000256" key="4">
    <source>
        <dbReference type="ARBA" id="ARBA00022679"/>
    </source>
</evidence>
<dbReference type="PANTHER" id="PTHR33908">
    <property type="entry name" value="MANNOSYLTRANSFERASE YKCB-RELATED"/>
    <property type="match status" value="1"/>
</dbReference>
<evidence type="ECO:0000256" key="2">
    <source>
        <dbReference type="ARBA" id="ARBA00022475"/>
    </source>
</evidence>